<dbReference type="EMBL" id="VSIJ01000005">
    <property type="protein sequence ID" value="TXX67345.1"/>
    <property type="molecule type" value="Genomic_DNA"/>
</dbReference>
<comment type="caution">
    <text evidence="2">The sequence shown here is derived from an EMBL/GenBank/DDBJ whole genome shotgun (WGS) entry which is preliminary data.</text>
</comment>
<evidence type="ECO:0000256" key="1">
    <source>
        <dbReference type="SAM" id="Coils"/>
    </source>
</evidence>
<keyword evidence="1" id="KW-0175">Coiled coil</keyword>
<proteinExistence type="predicted"/>
<dbReference type="RefSeq" id="WP_148500132.1">
    <property type="nucleotide sequence ID" value="NZ_JAANNJ010000013.1"/>
</dbReference>
<feature type="coiled-coil region" evidence="1">
    <location>
        <begin position="130"/>
        <end position="157"/>
    </location>
</feature>
<protein>
    <submittedName>
        <fullName evidence="2">Uncharacterized protein</fullName>
    </submittedName>
</protein>
<accession>A0ABD7ST94</accession>
<gene>
    <name evidence="2" type="ORF">FXF03_01860</name>
</gene>
<evidence type="ECO:0000313" key="2">
    <source>
        <dbReference type="EMBL" id="TXX67345.1"/>
    </source>
</evidence>
<sequence>MNYYDSFLKESVISAICFMSNGSEVLVTIKSKSGYSQIDRIPTMRLQDWIRELDEKTANFNLGTNFTDKLEGAIVIKRFGKPVVLTYVYSRGRHIAALSRTLDKSELRDQFVNSEHFEELNYELAKLTKKEHSQVELNALESIAEQAQKKYEILIGEFHVPLSDTNFYEFELREDPLCSAIGWGTFTELTFPHSVCINDTLLRESYLV</sequence>
<dbReference type="AlphaFoldDB" id="A0ABD7ST94"/>
<organism evidence="2 3">
    <name type="scientific">Vibrio cholerae</name>
    <dbReference type="NCBI Taxonomy" id="666"/>
    <lineage>
        <taxon>Bacteria</taxon>
        <taxon>Pseudomonadati</taxon>
        <taxon>Pseudomonadota</taxon>
        <taxon>Gammaproteobacteria</taxon>
        <taxon>Vibrionales</taxon>
        <taxon>Vibrionaceae</taxon>
        <taxon>Vibrio</taxon>
    </lineage>
</organism>
<evidence type="ECO:0000313" key="3">
    <source>
        <dbReference type="Proteomes" id="UP000323819"/>
    </source>
</evidence>
<name>A0ABD7ST94_VIBCL</name>
<reference evidence="2 3" key="1">
    <citation type="submission" date="2019-06" db="EMBL/GenBank/DDBJ databases">
        <title>Vibrio cholerae phylogeny based on whole-genome sequencing reveals genetic diversity and population strucutre.</title>
        <authorList>
            <person name="Zhiqiu Y."/>
            <person name="Bin L."/>
            <person name="Lingyan J."/>
        </authorList>
    </citation>
    <scope>NUCLEOTIDE SEQUENCE [LARGE SCALE GENOMIC DNA]</scope>
    <source>
        <strain evidence="2 3">N2814</strain>
    </source>
</reference>
<dbReference type="Proteomes" id="UP000323819">
    <property type="component" value="Unassembled WGS sequence"/>
</dbReference>